<gene>
    <name evidence="8" type="primary">ATP5O</name>
    <name evidence="8" type="ORF">TSPGSL018_11810</name>
</gene>
<keyword evidence="3" id="KW-0813">Transport</keyword>
<sequence length="225" mass="24318">MLRLAAVQARRALGQSLATKQAVLTRGFAALEQEEAPIQPPVRLFGISGRYATALFGAAVRDGVLDSVSADLDQVVQGLRDSPNAAMYLMDPTISKKDKTETITSSLADMNCSVQTVKLMGAMAENGRLGQIFKVADDFRSLVRAHKGHVQATVTSAQDLTAEQVDEIKKALSGMLKEGQRIELELKVDPEILGGLIVGIDDKRIDLSVVTRVKRMSHAIRTAFS</sequence>
<reference evidence="8" key="1">
    <citation type="submission" date="2014-05" db="EMBL/GenBank/DDBJ databases">
        <title>The transcriptome of the halophilic microalga Tetraselmis sp. GSL018 isolated from the Great Salt Lake, Utah.</title>
        <authorList>
            <person name="Jinkerson R.E."/>
            <person name="D'Adamo S."/>
            <person name="Posewitz M.C."/>
        </authorList>
    </citation>
    <scope>NUCLEOTIDE SEQUENCE</scope>
    <source>
        <strain evidence="8">GSL018</strain>
    </source>
</reference>
<dbReference type="PRINTS" id="PR00125">
    <property type="entry name" value="ATPASEDELTA"/>
</dbReference>
<evidence type="ECO:0000256" key="4">
    <source>
        <dbReference type="ARBA" id="ARBA00022781"/>
    </source>
</evidence>
<dbReference type="NCBIfam" id="TIGR01145">
    <property type="entry name" value="ATP_synt_delta"/>
    <property type="match status" value="1"/>
</dbReference>
<keyword evidence="6" id="KW-0472">Membrane</keyword>
<evidence type="ECO:0000313" key="8">
    <source>
        <dbReference type="EMBL" id="JAC79799.1"/>
    </source>
</evidence>
<evidence type="ECO:0000256" key="3">
    <source>
        <dbReference type="ARBA" id="ARBA00022448"/>
    </source>
</evidence>
<dbReference type="EMBL" id="GBEZ01005519">
    <property type="protein sequence ID" value="JAC79799.1"/>
    <property type="molecule type" value="Transcribed_RNA"/>
</dbReference>
<evidence type="ECO:0000256" key="2">
    <source>
        <dbReference type="ARBA" id="ARBA00007046"/>
    </source>
</evidence>
<comment type="similarity">
    <text evidence="2">Belongs to the ATPase delta chain family.</text>
</comment>
<accession>A0A061S9T2</accession>
<evidence type="ECO:0000256" key="6">
    <source>
        <dbReference type="ARBA" id="ARBA00023136"/>
    </source>
</evidence>
<proteinExistence type="inferred from homology"/>
<evidence type="ECO:0000256" key="1">
    <source>
        <dbReference type="ARBA" id="ARBA00004370"/>
    </source>
</evidence>
<protein>
    <submittedName>
        <fullName evidence="8">F-type H+-transporting ATPase oligomycin sensitivity conferral protein</fullName>
    </submittedName>
</protein>
<dbReference type="SUPFAM" id="SSF47928">
    <property type="entry name" value="N-terminal domain of the delta subunit of the F1F0-ATP synthase"/>
    <property type="match status" value="1"/>
</dbReference>
<keyword evidence="4" id="KW-0375">Hydrogen ion transport</keyword>
<evidence type="ECO:0000256" key="7">
    <source>
        <dbReference type="ARBA" id="ARBA00023310"/>
    </source>
</evidence>
<dbReference type="InterPro" id="IPR026015">
    <property type="entry name" value="ATP_synth_OSCP/delta_N_sf"/>
</dbReference>
<dbReference type="AlphaFoldDB" id="A0A061S9T2"/>
<keyword evidence="7" id="KW-0066">ATP synthesis</keyword>
<keyword evidence="5" id="KW-0406">Ion transport</keyword>
<dbReference type="InterPro" id="IPR000711">
    <property type="entry name" value="ATPase_OSCP/dsu"/>
</dbReference>
<organism evidence="8">
    <name type="scientific">Tetraselmis sp. GSL018</name>
    <dbReference type="NCBI Taxonomy" id="582737"/>
    <lineage>
        <taxon>Eukaryota</taxon>
        <taxon>Viridiplantae</taxon>
        <taxon>Chlorophyta</taxon>
        <taxon>core chlorophytes</taxon>
        <taxon>Chlorodendrophyceae</taxon>
        <taxon>Chlorodendrales</taxon>
        <taxon>Chlorodendraceae</taxon>
        <taxon>Tetraselmis</taxon>
    </lineage>
</organism>
<evidence type="ECO:0000256" key="5">
    <source>
        <dbReference type="ARBA" id="ARBA00023065"/>
    </source>
</evidence>
<dbReference type="Pfam" id="PF00213">
    <property type="entry name" value="OSCP"/>
    <property type="match status" value="1"/>
</dbReference>
<dbReference type="GO" id="GO:0046933">
    <property type="term" value="F:proton-transporting ATP synthase activity, rotational mechanism"/>
    <property type="evidence" value="ECO:0007669"/>
    <property type="project" value="InterPro"/>
</dbReference>
<comment type="subcellular location">
    <subcellularLocation>
        <location evidence="1">Membrane</location>
    </subcellularLocation>
</comment>
<dbReference type="Gene3D" id="1.10.520.20">
    <property type="entry name" value="N-terminal domain of the delta subunit of the F1F0-ATP synthase"/>
    <property type="match status" value="1"/>
</dbReference>
<dbReference type="GO" id="GO:0016020">
    <property type="term" value="C:membrane"/>
    <property type="evidence" value="ECO:0007669"/>
    <property type="project" value="UniProtKB-SubCell"/>
</dbReference>
<dbReference type="PANTHER" id="PTHR11910">
    <property type="entry name" value="ATP SYNTHASE DELTA CHAIN"/>
    <property type="match status" value="1"/>
</dbReference>
<dbReference type="HAMAP" id="MF_01416">
    <property type="entry name" value="ATP_synth_delta_bact"/>
    <property type="match status" value="1"/>
</dbReference>
<name>A0A061S9T2_9CHLO</name>